<sequence length="307" mass="35487">MDVDESVKINVNTLTLQDKTKVKNGVYYASDLLKFPEELQDQVIKNSPCVEVRRSKSKLESDRPFTVASMHDPVCSTARKQSLRIIREGRKSIVSPLPPLNTSTIGTPTRRAVHIDPEEKTIKEIDTDQLHTVQDINRTYQGEKTRLWFLYGDWETVMRDEKDRIPEEAQSLIHSALGKCTLLLNKKFKFLKELIDLAEAQSNVGVKEGENPVLFEDLLGFFETVVKETFQIDKAFETIRVWRELKKWDPDYRPEDEKKLKSMSPSKRKVADSSNLPRKKLKISNTSSRFANFLKNKLSRERKTDAE</sequence>
<proteinExistence type="predicted"/>
<protein>
    <submittedName>
        <fullName evidence="2">Uncharacterized protein</fullName>
    </submittedName>
</protein>
<evidence type="ECO:0000256" key="1">
    <source>
        <dbReference type="SAM" id="MobiDB-lite"/>
    </source>
</evidence>
<keyword evidence="3" id="KW-1185">Reference proteome</keyword>
<dbReference type="EMBL" id="JBJKFK010000185">
    <property type="protein sequence ID" value="KAL3318964.1"/>
    <property type="molecule type" value="Genomic_DNA"/>
</dbReference>
<gene>
    <name evidence="2" type="ORF">Ciccas_002379</name>
</gene>
<dbReference type="AlphaFoldDB" id="A0ABD2QHE8"/>
<accession>A0ABD2QHE8</accession>
<name>A0ABD2QHE8_9PLAT</name>
<evidence type="ECO:0000313" key="3">
    <source>
        <dbReference type="Proteomes" id="UP001626550"/>
    </source>
</evidence>
<evidence type="ECO:0000313" key="2">
    <source>
        <dbReference type="EMBL" id="KAL3318964.1"/>
    </source>
</evidence>
<feature type="region of interest" description="Disordered" evidence="1">
    <location>
        <begin position="255"/>
        <end position="283"/>
    </location>
</feature>
<comment type="caution">
    <text evidence="2">The sequence shown here is derived from an EMBL/GenBank/DDBJ whole genome shotgun (WGS) entry which is preliminary data.</text>
</comment>
<dbReference type="Proteomes" id="UP001626550">
    <property type="component" value="Unassembled WGS sequence"/>
</dbReference>
<reference evidence="2 3" key="1">
    <citation type="submission" date="2024-11" db="EMBL/GenBank/DDBJ databases">
        <title>Adaptive evolution of stress response genes in parasites aligns with host niche diversity.</title>
        <authorList>
            <person name="Hahn C."/>
            <person name="Resl P."/>
        </authorList>
    </citation>
    <scope>NUCLEOTIDE SEQUENCE [LARGE SCALE GENOMIC DNA]</scope>
    <source>
        <strain evidence="2">EGGRZ-B1_66</strain>
        <tissue evidence="2">Body</tissue>
    </source>
</reference>
<organism evidence="2 3">
    <name type="scientific">Cichlidogyrus casuarinus</name>
    <dbReference type="NCBI Taxonomy" id="1844966"/>
    <lineage>
        <taxon>Eukaryota</taxon>
        <taxon>Metazoa</taxon>
        <taxon>Spiralia</taxon>
        <taxon>Lophotrochozoa</taxon>
        <taxon>Platyhelminthes</taxon>
        <taxon>Monogenea</taxon>
        <taxon>Monopisthocotylea</taxon>
        <taxon>Dactylogyridea</taxon>
        <taxon>Ancyrocephalidae</taxon>
        <taxon>Cichlidogyrus</taxon>
    </lineage>
</organism>